<protein>
    <submittedName>
        <fullName evidence="4">Flavodoxin-like fold domain protein</fullName>
    </submittedName>
</protein>
<evidence type="ECO:0000256" key="2">
    <source>
        <dbReference type="ARBA" id="ARBA00023002"/>
    </source>
</evidence>
<evidence type="ECO:0000259" key="3">
    <source>
        <dbReference type="Pfam" id="PF02525"/>
    </source>
</evidence>
<evidence type="ECO:0000256" key="1">
    <source>
        <dbReference type="ARBA" id="ARBA00006252"/>
    </source>
</evidence>
<dbReference type="AlphaFoldDB" id="U4KQH5"/>
<comment type="similarity">
    <text evidence="1">Belongs to the NAD(P)H dehydrogenase (quinone) family.</text>
</comment>
<name>U4KQH5_ALTPJ</name>
<dbReference type="STRING" id="1318466.BN85410130"/>
<organism evidence="4 5">
    <name type="scientific">Alteracholeplasma palmae (strain ATCC 49389 / J233)</name>
    <name type="common">Acholeplasma palmae</name>
    <dbReference type="NCBI Taxonomy" id="1318466"/>
    <lineage>
        <taxon>Bacteria</taxon>
        <taxon>Bacillati</taxon>
        <taxon>Mycoplasmatota</taxon>
        <taxon>Mollicutes</taxon>
        <taxon>Acholeplasmatales</taxon>
        <taxon>Acholeplasmataceae</taxon>
        <taxon>Acholeplasma</taxon>
    </lineage>
</organism>
<keyword evidence="5" id="KW-1185">Reference proteome</keyword>
<feature type="domain" description="Flavodoxin-like fold" evidence="3">
    <location>
        <begin position="1"/>
        <end position="180"/>
    </location>
</feature>
<dbReference type="EMBL" id="FO681347">
    <property type="protein sequence ID" value="CCV64590.1"/>
    <property type="molecule type" value="Genomic_DNA"/>
</dbReference>
<keyword evidence="2" id="KW-0560">Oxidoreductase</keyword>
<accession>U4KQH5</accession>
<dbReference type="InterPro" id="IPR029039">
    <property type="entry name" value="Flavoprotein-like_sf"/>
</dbReference>
<dbReference type="RefSeq" id="WP_026660787.1">
    <property type="nucleotide sequence ID" value="NC_022538.1"/>
</dbReference>
<dbReference type="Pfam" id="PF02525">
    <property type="entry name" value="Flavodoxin_2"/>
    <property type="match status" value="1"/>
</dbReference>
<evidence type="ECO:0000313" key="5">
    <source>
        <dbReference type="Proteomes" id="UP000032740"/>
    </source>
</evidence>
<reference evidence="4 5" key="1">
    <citation type="journal article" date="2013" name="J. Mol. Microbiol. Biotechnol.">
        <title>Analysis of the Complete Genomes of Acholeplasma brassicae , A. palmae and A. laidlawii and Their Comparison to the Obligate Parasites from ' Candidatus Phytoplasma'.</title>
        <authorList>
            <person name="Kube M."/>
            <person name="Siewert C."/>
            <person name="Migdoll A.M."/>
            <person name="Duduk B."/>
            <person name="Holz S."/>
            <person name="Rabus R."/>
            <person name="Seemuller E."/>
            <person name="Mitrovic J."/>
            <person name="Muller I."/>
            <person name="Buttner C."/>
            <person name="Reinhardt R."/>
        </authorList>
    </citation>
    <scope>NUCLEOTIDE SEQUENCE [LARGE SCALE GENOMIC DNA]</scope>
    <source>
        <strain evidence="4 5">J233</strain>
    </source>
</reference>
<dbReference type="PANTHER" id="PTHR10204:SF34">
    <property type="entry name" value="NAD(P)H DEHYDROGENASE [QUINONE] 1 ISOFORM 1"/>
    <property type="match status" value="1"/>
</dbReference>
<evidence type="ECO:0000313" key="4">
    <source>
        <dbReference type="EMBL" id="CCV64590.1"/>
    </source>
</evidence>
<sequence length="188" mass="21563">MKTLIVYAHPWDGSFNHHVLGQVKELLAKKNHEIDVIDLNKDGFNPVMRPEDLKVFVKGEYADEKAADYVKRVKEADELVFIFPIWWYGEPAILKGFYDKVFLKGQVYGEVDHQLKGLLKSERATIITTANIDKKIFSFLGDPIQNVLANGILRTVGINNVTWIHCPTVHVEESRNNFLAEINTHFNK</sequence>
<dbReference type="SUPFAM" id="SSF52218">
    <property type="entry name" value="Flavoproteins"/>
    <property type="match status" value="1"/>
</dbReference>
<dbReference type="GO" id="GO:0003955">
    <property type="term" value="F:NAD(P)H dehydrogenase (quinone) activity"/>
    <property type="evidence" value="ECO:0007669"/>
    <property type="project" value="TreeGrafter"/>
</dbReference>
<dbReference type="InterPro" id="IPR051545">
    <property type="entry name" value="NAD(P)H_dehydrogenase_qn"/>
</dbReference>
<dbReference type="HOGENOM" id="CLU_058643_1_0_14"/>
<dbReference type="Proteomes" id="UP000032740">
    <property type="component" value="Chromosome"/>
</dbReference>
<proteinExistence type="inferred from homology"/>
<dbReference type="GO" id="GO:0005829">
    <property type="term" value="C:cytosol"/>
    <property type="evidence" value="ECO:0007669"/>
    <property type="project" value="TreeGrafter"/>
</dbReference>
<dbReference type="InterPro" id="IPR003680">
    <property type="entry name" value="Flavodoxin_fold"/>
</dbReference>
<dbReference type="KEGG" id="apal:BN85410130"/>
<gene>
    <name evidence="4" type="ORF">BN85410130</name>
</gene>
<dbReference type="OrthoDB" id="9798454at2"/>
<dbReference type="Gene3D" id="3.40.50.360">
    <property type="match status" value="1"/>
</dbReference>
<dbReference type="PANTHER" id="PTHR10204">
    <property type="entry name" value="NAD P H OXIDOREDUCTASE-RELATED"/>
    <property type="match status" value="1"/>
</dbReference>